<dbReference type="OrthoDB" id="893802at2"/>
<feature type="chain" id="PRO_5012007470" description="Lipoprotein" evidence="1">
    <location>
        <begin position="20"/>
        <end position="139"/>
    </location>
</feature>
<gene>
    <name evidence="2" type="ORF">SAMN05660493_00724</name>
</gene>
<keyword evidence="1" id="KW-0732">Signal</keyword>
<keyword evidence="3" id="KW-1185">Reference proteome</keyword>
<name>A0A1U7PVS2_9FLAO</name>
<evidence type="ECO:0000256" key="1">
    <source>
        <dbReference type="SAM" id="SignalP"/>
    </source>
</evidence>
<evidence type="ECO:0008006" key="4">
    <source>
        <dbReference type="Google" id="ProtNLM"/>
    </source>
</evidence>
<sequence>MKKAALLLAVGLLSSVAISCNDHDDYEEITNVFATKIDSVQIPKNTMLLGSSQEIKTFSTFTKGCEGIYSQDYQYTNDSVRTVANYAYKTNGVCGDGTYVDGSRINFAPLKKGTYTFKFFAGKDASGVNTFLEKKITVE</sequence>
<evidence type="ECO:0000313" key="3">
    <source>
        <dbReference type="Proteomes" id="UP000187261"/>
    </source>
</evidence>
<organism evidence="2 3">
    <name type="scientific">Epilithonimonas bovis DSM 19482</name>
    <dbReference type="NCBI Taxonomy" id="1121284"/>
    <lineage>
        <taxon>Bacteria</taxon>
        <taxon>Pseudomonadati</taxon>
        <taxon>Bacteroidota</taxon>
        <taxon>Flavobacteriia</taxon>
        <taxon>Flavobacteriales</taxon>
        <taxon>Weeksellaceae</taxon>
        <taxon>Chryseobacterium group</taxon>
        <taxon>Epilithonimonas</taxon>
    </lineage>
</organism>
<evidence type="ECO:0000313" key="2">
    <source>
        <dbReference type="EMBL" id="SIT96052.1"/>
    </source>
</evidence>
<accession>A0A1U7PVS2</accession>
<dbReference type="RefSeq" id="WP_076782110.1">
    <property type="nucleotide sequence ID" value="NZ_FTPU01000005.1"/>
</dbReference>
<dbReference type="AlphaFoldDB" id="A0A1U7PVS2"/>
<dbReference type="PROSITE" id="PS51257">
    <property type="entry name" value="PROKAR_LIPOPROTEIN"/>
    <property type="match status" value="1"/>
</dbReference>
<dbReference type="STRING" id="1121284.SAMN05660493_00724"/>
<dbReference type="Proteomes" id="UP000187261">
    <property type="component" value="Unassembled WGS sequence"/>
</dbReference>
<protein>
    <recommendedName>
        <fullName evidence="4">Lipoprotein</fullName>
    </recommendedName>
</protein>
<dbReference type="EMBL" id="FTPU01000005">
    <property type="protein sequence ID" value="SIT96052.1"/>
    <property type="molecule type" value="Genomic_DNA"/>
</dbReference>
<reference evidence="3" key="1">
    <citation type="submission" date="2016-10" db="EMBL/GenBank/DDBJ databases">
        <authorList>
            <person name="Varghese N."/>
            <person name="Submissions S."/>
        </authorList>
    </citation>
    <scope>NUCLEOTIDE SEQUENCE [LARGE SCALE GENOMIC DNA]</scope>
    <source>
        <strain evidence="3">DSM 19482</strain>
    </source>
</reference>
<proteinExistence type="predicted"/>
<feature type="signal peptide" evidence="1">
    <location>
        <begin position="1"/>
        <end position="19"/>
    </location>
</feature>